<keyword evidence="5" id="KW-0732">Signal</keyword>
<dbReference type="InterPro" id="IPR045053">
    <property type="entry name" value="MAN-like"/>
</dbReference>
<keyword evidence="3" id="KW-0378">Hydrolase</keyword>
<dbReference type="SUPFAM" id="SSF51445">
    <property type="entry name" value="(Trans)glycosidases"/>
    <property type="match status" value="1"/>
</dbReference>
<comment type="catalytic activity">
    <reaction evidence="1">
        <text>Random hydrolysis of (1-&gt;4)-beta-D-mannosidic linkages in mannans, galactomannans and glucomannans.</text>
        <dbReference type="EC" id="3.2.1.78"/>
    </reaction>
</comment>
<evidence type="ECO:0000256" key="2">
    <source>
        <dbReference type="ARBA" id="ARBA00012706"/>
    </source>
</evidence>
<accession>A0ABU3Y5B8</accession>
<proteinExistence type="predicted"/>
<dbReference type="EMBL" id="JAWJEJ010000001">
    <property type="protein sequence ID" value="MDV3456604.1"/>
    <property type="molecule type" value="Genomic_DNA"/>
</dbReference>
<dbReference type="Proteomes" id="UP001273531">
    <property type="component" value="Unassembled WGS sequence"/>
</dbReference>
<dbReference type="InterPro" id="IPR017853">
    <property type="entry name" value="GH"/>
</dbReference>
<dbReference type="InterPro" id="IPR001547">
    <property type="entry name" value="Glyco_hydro_5"/>
</dbReference>
<feature type="chain" id="PRO_5046275035" description="mannan endo-1,4-beta-mannosidase" evidence="5">
    <location>
        <begin position="25"/>
        <end position="445"/>
    </location>
</feature>
<evidence type="ECO:0000256" key="3">
    <source>
        <dbReference type="ARBA" id="ARBA00022801"/>
    </source>
</evidence>
<dbReference type="InterPro" id="IPR006311">
    <property type="entry name" value="TAT_signal"/>
</dbReference>
<comment type="caution">
    <text evidence="7">The sequence shown here is derived from an EMBL/GenBank/DDBJ whole genome shotgun (WGS) entry which is preliminary data.</text>
</comment>
<dbReference type="PANTHER" id="PTHR31451">
    <property type="match status" value="1"/>
</dbReference>
<dbReference type="RefSeq" id="WP_317225780.1">
    <property type="nucleotide sequence ID" value="NZ_JAWJEJ010000001.1"/>
</dbReference>
<gene>
    <name evidence="7" type="ORF">RZN05_06370</name>
</gene>
<evidence type="ECO:0000256" key="1">
    <source>
        <dbReference type="ARBA" id="ARBA00001678"/>
    </source>
</evidence>
<name>A0ABU3Y5B8_9SPHN</name>
<keyword evidence="4" id="KW-0326">Glycosidase</keyword>
<feature type="domain" description="Glycoside hydrolase family 5" evidence="6">
    <location>
        <begin position="28"/>
        <end position="440"/>
    </location>
</feature>
<keyword evidence="8" id="KW-1185">Reference proteome</keyword>
<dbReference type="PROSITE" id="PS51318">
    <property type="entry name" value="TAT"/>
    <property type="match status" value="1"/>
</dbReference>
<dbReference type="Gene3D" id="3.20.20.80">
    <property type="entry name" value="Glycosidases"/>
    <property type="match status" value="1"/>
</dbReference>
<evidence type="ECO:0000313" key="7">
    <source>
        <dbReference type="EMBL" id="MDV3456604.1"/>
    </source>
</evidence>
<evidence type="ECO:0000259" key="6">
    <source>
        <dbReference type="Pfam" id="PF26410"/>
    </source>
</evidence>
<feature type="signal peptide" evidence="5">
    <location>
        <begin position="1"/>
        <end position="24"/>
    </location>
</feature>
<dbReference type="Pfam" id="PF26410">
    <property type="entry name" value="GH5_mannosidase"/>
    <property type="match status" value="1"/>
</dbReference>
<dbReference type="EC" id="3.2.1.78" evidence="2"/>
<evidence type="ECO:0000313" key="8">
    <source>
        <dbReference type="Proteomes" id="UP001273531"/>
    </source>
</evidence>
<protein>
    <recommendedName>
        <fullName evidence="2">mannan endo-1,4-beta-mannosidase</fullName>
        <ecNumber evidence="2">3.2.1.78</ecNumber>
    </recommendedName>
</protein>
<evidence type="ECO:0000256" key="5">
    <source>
        <dbReference type="SAM" id="SignalP"/>
    </source>
</evidence>
<evidence type="ECO:0000256" key="4">
    <source>
        <dbReference type="ARBA" id="ARBA00023295"/>
    </source>
</evidence>
<reference evidence="7 8" key="1">
    <citation type="submission" date="2023-10" db="EMBL/GenBank/DDBJ databases">
        <title>Sphingomonas sp. HF-S4 16S ribosomal RNA gene Genome sequencing and assembly.</title>
        <authorList>
            <person name="Lee H."/>
        </authorList>
    </citation>
    <scope>NUCLEOTIDE SEQUENCE [LARGE SCALE GENOMIC DNA]</scope>
    <source>
        <strain evidence="7 8">HF-S4</strain>
    </source>
</reference>
<organism evidence="7 8">
    <name type="scientific">Sphingomonas agrestis</name>
    <dbReference type="NCBI Taxonomy" id="3080540"/>
    <lineage>
        <taxon>Bacteria</taxon>
        <taxon>Pseudomonadati</taxon>
        <taxon>Pseudomonadota</taxon>
        <taxon>Alphaproteobacteria</taxon>
        <taxon>Sphingomonadales</taxon>
        <taxon>Sphingomonadaceae</taxon>
        <taxon>Sphingomonas</taxon>
    </lineage>
</organism>
<sequence>MVTRRTLIGGSAALAATLALPAKAAPSPFVRREGTRLMLGDRPYRFSGANLWYAAWLGADAPYGNRDRLRRELDTLAAMGVTNLRIAASAEESPLRNAVSPAFHGANPLSADPALLGGLDFTLAEMAKRNMKAVLYLTNFWEWSGGMMTYLYYVTGSFIDVGDPAHPWPAFPNATAQFYANARAVALNHAWVRKIVGRTNAITRTAYRDDPTIMAWQLANEPRPGGAPETAAPLLGAYNKWIRDSARLVKSLDSNHLVSTGSEGTMGSVGSAEIYRAAHDVPEIDYLTAHIWPLNWSWVDAKDIPGTHDVAKAKVADYLREHTTLARDLGKPLAIEEFGYPRDGGSYDPKASTRFKDLYYQQIYDAVLTSARTGGPIVGSNFWAWNGAGRAVHGDYRFQSGDTAWLGDPPHEPQGWYGVFDSDTSTSEVIAAHAQALASVGEPIA</sequence>
<dbReference type="PANTHER" id="PTHR31451:SF40">
    <property type="entry name" value="GLYCOSIDE HYDROLASE FAMILY 5 DOMAIN-CONTAINING PROTEIN"/>
    <property type="match status" value="1"/>
</dbReference>